<dbReference type="InterPro" id="IPR000757">
    <property type="entry name" value="Beta-glucanase-like"/>
</dbReference>
<protein>
    <recommendedName>
        <fullName evidence="2">GH16 domain-containing protein</fullName>
    </recommendedName>
</protein>
<dbReference type="PROSITE" id="PS51762">
    <property type="entry name" value="GH16_2"/>
    <property type="match status" value="1"/>
</dbReference>
<proteinExistence type="inferred from homology"/>
<dbReference type="RefSeq" id="WP_166955783.1">
    <property type="nucleotide sequence ID" value="NZ_JAASQI010000011.1"/>
</dbReference>
<comment type="caution">
    <text evidence="3">The sequence shown here is derived from an EMBL/GenBank/DDBJ whole genome shotgun (WGS) entry which is preliminary data.</text>
</comment>
<comment type="similarity">
    <text evidence="1">Belongs to the glycosyl hydrolase 16 family.</text>
</comment>
<dbReference type="SUPFAM" id="SSF51120">
    <property type="entry name" value="beta-Roll"/>
    <property type="match status" value="1"/>
</dbReference>
<dbReference type="Pfam" id="PF13448">
    <property type="entry name" value="DUF4114"/>
    <property type="match status" value="1"/>
</dbReference>
<feature type="domain" description="GH16" evidence="2">
    <location>
        <begin position="1"/>
        <end position="253"/>
    </location>
</feature>
<evidence type="ECO:0000256" key="1">
    <source>
        <dbReference type="ARBA" id="ARBA00006865"/>
    </source>
</evidence>
<dbReference type="Gene3D" id="2.60.120.200">
    <property type="match status" value="1"/>
</dbReference>
<dbReference type="CDD" id="cd00413">
    <property type="entry name" value="Glyco_hydrolase_16"/>
    <property type="match status" value="1"/>
</dbReference>
<dbReference type="Pfam" id="PF00722">
    <property type="entry name" value="Glyco_hydro_16"/>
    <property type="match status" value="1"/>
</dbReference>
<dbReference type="Pfam" id="PF00353">
    <property type="entry name" value="HemolysinCabind"/>
    <property type="match status" value="1"/>
</dbReference>
<dbReference type="InterPro" id="IPR001343">
    <property type="entry name" value="Hemolysn_Ca-bd"/>
</dbReference>
<dbReference type="Proteomes" id="UP001429580">
    <property type="component" value="Unassembled WGS sequence"/>
</dbReference>
<gene>
    <name evidence="3" type="ORF">FHS82_003778</name>
</gene>
<dbReference type="InterPro" id="IPR011049">
    <property type="entry name" value="Serralysin-like_metalloprot_C"/>
</dbReference>
<sequence>MAQLSGVQVLFEDQFSIDGTLNFADWKINRWSQTNNSSWLGQTQIRQSLPVAEGGVARIRLDTWLDGSGFSGSEAITNKAWDLSGGGVAFEGRFRFESSQAGMIAGFFAYQAFEYAQGKEDHDELDFEILTSQLAKISTNVFLERTGHDYPQSIPITGSFADWHVYRIEWLPDRVRWLVDGQEIRVDMEHVPTQPQNLHMNLWGVPADWGPGRGDPNGPSIGNAGFVPAGSAAENKTYYFDVDYVKVEQLSTYFANEAGGPVLGADSNDVIYGGIGNDIISGFAGADIIQLGGGADIVCDSLASLHGDSISGFGIDDLLDIDQAIDRKAVSVDTTEIGVEVSVADTRFRLVGDFSQGNFMTVARNDGTGAKTLLSFVHFLPDLQEAQAVDPIAINGIANEPYLVGDGATSFAAEIKSATSSFHNTLGVYTVDADGTIGSVRILFADTLNVGSEARTVDLDTPADGARLAFFLVQDGFGVYGQLPDDLSLITSADAVDGGALVLRSATLGNLVTAPVFHSIAAFNPNGAPQVLSGVDDDGLQLLIGFEDLPTDTGDNDFQDVILAISVSPRDDWWAA</sequence>
<dbReference type="SUPFAM" id="SSF49899">
    <property type="entry name" value="Concanavalin A-like lectins/glucanases"/>
    <property type="match status" value="1"/>
</dbReference>
<accession>A0ABX0V468</accession>
<evidence type="ECO:0000259" key="2">
    <source>
        <dbReference type="PROSITE" id="PS51762"/>
    </source>
</evidence>
<organism evidence="3 4">
    <name type="scientific">Pseudochelatococcus lubricantis</name>
    <dbReference type="NCBI Taxonomy" id="1538102"/>
    <lineage>
        <taxon>Bacteria</taxon>
        <taxon>Pseudomonadati</taxon>
        <taxon>Pseudomonadota</taxon>
        <taxon>Alphaproteobacteria</taxon>
        <taxon>Hyphomicrobiales</taxon>
        <taxon>Chelatococcaceae</taxon>
        <taxon>Pseudochelatococcus</taxon>
    </lineage>
</organism>
<reference evidence="3 4" key="1">
    <citation type="submission" date="2020-03" db="EMBL/GenBank/DDBJ databases">
        <title>Genomic Encyclopedia of Type Strains, Phase IV (KMG-IV): sequencing the most valuable type-strain genomes for metagenomic binning, comparative biology and taxonomic classification.</title>
        <authorList>
            <person name="Goeker M."/>
        </authorList>
    </citation>
    <scope>NUCLEOTIDE SEQUENCE [LARGE SCALE GENOMIC DNA]</scope>
    <source>
        <strain evidence="3 4">DSM 103870</strain>
    </source>
</reference>
<dbReference type="Gene3D" id="2.150.10.10">
    <property type="entry name" value="Serralysin-like metalloprotease, C-terminal"/>
    <property type="match status" value="1"/>
</dbReference>
<dbReference type="InterPro" id="IPR013320">
    <property type="entry name" value="ConA-like_dom_sf"/>
</dbReference>
<dbReference type="InterPro" id="IPR025193">
    <property type="entry name" value="DUF4114"/>
</dbReference>
<evidence type="ECO:0000313" key="3">
    <source>
        <dbReference type="EMBL" id="NIJ59917.1"/>
    </source>
</evidence>
<keyword evidence="4" id="KW-1185">Reference proteome</keyword>
<evidence type="ECO:0000313" key="4">
    <source>
        <dbReference type="Proteomes" id="UP001429580"/>
    </source>
</evidence>
<name>A0ABX0V468_9HYPH</name>
<dbReference type="EMBL" id="JAASQI010000011">
    <property type="protein sequence ID" value="NIJ59917.1"/>
    <property type="molecule type" value="Genomic_DNA"/>
</dbReference>